<proteinExistence type="predicted"/>
<sequence length="77" mass="8038">MTPDVLAWALAQPPGSRGHALAAAYLNGTSRVTFEGRTVEYRSIRDIAAALEALFGAANAAPRRPAVTVAVVGDGFR</sequence>
<reference evidence="1 2" key="1">
    <citation type="journal article" date="2014" name="Int. J. Syst. Evol. Microbiol.">
        <title>Complete genome sequence of Corynebacterium casei LMG S-19264T (=DSM 44701T), isolated from a smear-ripened cheese.</title>
        <authorList>
            <consortium name="US DOE Joint Genome Institute (JGI-PGF)"/>
            <person name="Walter F."/>
            <person name="Albersmeier A."/>
            <person name="Kalinowski J."/>
            <person name="Ruckert C."/>
        </authorList>
    </citation>
    <scope>NUCLEOTIDE SEQUENCE [LARGE SCALE GENOMIC DNA]</scope>
    <source>
        <strain evidence="1 2">CGMCC 1.16330</strain>
    </source>
</reference>
<dbReference type="EMBL" id="BMKS01000025">
    <property type="protein sequence ID" value="GGG51641.1"/>
    <property type="molecule type" value="Genomic_DNA"/>
</dbReference>
<gene>
    <name evidence="1" type="ORF">GCM10010964_43540</name>
</gene>
<comment type="caution">
    <text evidence="1">The sequence shown here is derived from an EMBL/GenBank/DDBJ whole genome shotgun (WGS) entry which is preliminary data.</text>
</comment>
<dbReference type="Proteomes" id="UP000597507">
    <property type="component" value="Unassembled WGS sequence"/>
</dbReference>
<protein>
    <submittedName>
        <fullName evidence="1">Uncharacterized protein</fullName>
    </submittedName>
</protein>
<dbReference type="RefSeq" id="WP_188904160.1">
    <property type="nucleotide sequence ID" value="NZ_BMKS01000025.1"/>
</dbReference>
<evidence type="ECO:0000313" key="1">
    <source>
        <dbReference type="EMBL" id="GGG51641.1"/>
    </source>
</evidence>
<keyword evidence="2" id="KW-1185">Reference proteome</keyword>
<dbReference type="AlphaFoldDB" id="A0A8J2ZFX4"/>
<accession>A0A8J2ZFX4</accession>
<evidence type="ECO:0000313" key="2">
    <source>
        <dbReference type="Proteomes" id="UP000597507"/>
    </source>
</evidence>
<dbReference type="NCBIfam" id="NF047331">
    <property type="entry name" value="phage_HTJ"/>
    <property type="match status" value="1"/>
</dbReference>
<organism evidence="1 2">
    <name type="scientific">Caldovatus sediminis</name>
    <dbReference type="NCBI Taxonomy" id="2041189"/>
    <lineage>
        <taxon>Bacteria</taxon>
        <taxon>Pseudomonadati</taxon>
        <taxon>Pseudomonadota</taxon>
        <taxon>Alphaproteobacteria</taxon>
        <taxon>Acetobacterales</taxon>
        <taxon>Roseomonadaceae</taxon>
        <taxon>Caldovatus</taxon>
    </lineage>
</organism>
<name>A0A8J2ZFX4_9PROT</name>